<dbReference type="Gene3D" id="1.10.1780.10">
    <property type="entry name" value="Clp, N-terminal domain"/>
    <property type="match status" value="1"/>
</dbReference>
<dbReference type="FunFam" id="3.40.50.300:FF:000025">
    <property type="entry name" value="ATP-dependent Clp protease subunit"/>
    <property type="match status" value="1"/>
</dbReference>
<dbReference type="PANTHER" id="PTHR11638">
    <property type="entry name" value="ATP-DEPENDENT CLP PROTEASE"/>
    <property type="match status" value="1"/>
</dbReference>
<dbReference type="GO" id="GO:0008233">
    <property type="term" value="F:peptidase activity"/>
    <property type="evidence" value="ECO:0007669"/>
    <property type="project" value="UniProtKB-KW"/>
</dbReference>
<evidence type="ECO:0000256" key="1">
    <source>
        <dbReference type="ARBA" id="ARBA00022737"/>
    </source>
</evidence>
<feature type="domain" description="Clp R" evidence="7">
    <location>
        <begin position="1"/>
        <end position="139"/>
    </location>
</feature>
<keyword evidence="2" id="KW-0547">Nucleotide-binding</keyword>
<reference evidence="9" key="1">
    <citation type="submission" date="2017-09" db="EMBL/GenBank/DDBJ databases">
        <title>Depth-based differentiation of microbial function through sediment-hosted aquifers and enrichment of novel symbionts in the deep terrestrial subsurface.</title>
        <authorList>
            <person name="Probst A.J."/>
            <person name="Ladd B."/>
            <person name="Jarett J.K."/>
            <person name="Geller-Mcgrath D.E."/>
            <person name="Sieber C.M.K."/>
            <person name="Emerson J.B."/>
            <person name="Anantharaman K."/>
            <person name="Thomas B.C."/>
            <person name="Malmstrom R."/>
            <person name="Stieglmeier M."/>
            <person name="Klingl A."/>
            <person name="Woyke T."/>
            <person name="Ryan C.M."/>
            <person name="Banfield J.F."/>
        </authorList>
    </citation>
    <scope>NUCLEOTIDE SEQUENCE [LARGE SCALE GENOMIC DNA]</scope>
</reference>
<keyword evidence="1 5" id="KW-0677">Repeat</keyword>
<dbReference type="Pfam" id="PF00004">
    <property type="entry name" value="AAA"/>
    <property type="match status" value="1"/>
</dbReference>
<evidence type="ECO:0000256" key="5">
    <source>
        <dbReference type="PROSITE-ProRule" id="PRU01251"/>
    </source>
</evidence>
<protein>
    <submittedName>
        <fullName evidence="8">ATP-dependent Clp protease ATP-binding subunit ClpC</fullName>
    </submittedName>
</protein>
<organism evidence="8 9">
    <name type="scientific">Candidatus Roizmanbacteria bacterium CG07_land_8_20_14_0_80_34_15</name>
    <dbReference type="NCBI Taxonomy" id="1974849"/>
    <lineage>
        <taxon>Bacteria</taxon>
        <taxon>Candidatus Roizmaniibacteriota</taxon>
    </lineage>
</organism>
<sequence>MTHLTQRSNRVMMTSQSKAKELKSDLVDSEHLLYALTTDSEIYNLLVEAKIQPQLVTDELAKIYKRGTVDKPPQFSPRIKKILNDSLIVARKLGFEFIAPEHMMLGLYEEGEGVGARVLVKLGLTKETLNKIVVGKKEGLTEEYKKAESKKKALEQFTIDLTAKASQGLLDPVVERSAVVERVIHILSRRSKNNPSLVGEAGVGKTAIVEGLAEKIVAKEVPEPLLNKRILQLDLMSMLAGASHRGEFEERMKDLIEEVKASQGQIILFIDEIHNIVGAGSSGEGSLDASNFLKPALARGEIQIIGATTLTEYRKYVEKDPALERRFQPVLVPEPTEEQGIKMLKAIKDKYEAFHRVKIPDDAIEAAVILSKRYVGDRFLPDKAVDLIDEAAAAVRLPLISLPEEIKSLETRIAQLNQELKESEKKADKVKSRILRSKIDEIGSGLKEKKEEFNLKKSQSTGAVTVEIIKDIIARWTGIPVAKISGSETEKLAHLEDILHKRLIGQVGAVASVSQAVRRGRAGLKSAGRPIGSFVFLGPTGVGKTELAKALADILFGSEELMIRFDMTEYMEKHEVAKLLGAPPGYVGYEEGGKLTEAVRRKPYSVVLFDEVEKAHPDIFNILLQILDDGRLTDNKGHVVSFKNTVVICTSNLGTKLIQDEMMKNEVKSQKSKVKSANQKTKEEDVLDKNNFKSIKEKVMVELTKFFKPELINRFDEVIVFEPLKFQDMVEIVKLQMKGVVKMIEDQDMGFTYTDEVIQEIVKSGFDPLYGARPLRRAIQRLIENPISNLIIDGKAKAGDLIRARVDKDELIFEVEKTVFVPKITKKYHCQKCGWSFENEVIANSTTICPKCLSYGEKVVVVEKPKAEELKMPEPVVKESEKITDVKPAPVN</sequence>
<keyword evidence="6" id="KW-0175">Coiled coil</keyword>
<feature type="coiled-coil region" evidence="6">
    <location>
        <begin position="399"/>
        <end position="433"/>
    </location>
</feature>
<dbReference type="InterPro" id="IPR003593">
    <property type="entry name" value="AAA+_ATPase"/>
</dbReference>
<dbReference type="Pfam" id="PF07724">
    <property type="entry name" value="AAA_2"/>
    <property type="match status" value="1"/>
</dbReference>
<dbReference type="Pfam" id="PF17871">
    <property type="entry name" value="AAA_lid_9"/>
    <property type="match status" value="1"/>
</dbReference>
<dbReference type="Gene3D" id="4.10.860.10">
    <property type="entry name" value="UVR domain"/>
    <property type="match status" value="1"/>
</dbReference>
<evidence type="ECO:0000256" key="3">
    <source>
        <dbReference type="ARBA" id="ARBA00022840"/>
    </source>
</evidence>
<proteinExistence type="predicted"/>
<dbReference type="GO" id="GO:0006508">
    <property type="term" value="P:proteolysis"/>
    <property type="evidence" value="ECO:0007669"/>
    <property type="project" value="UniProtKB-KW"/>
</dbReference>
<keyword evidence="4" id="KW-0143">Chaperone</keyword>
<dbReference type="InterPro" id="IPR050130">
    <property type="entry name" value="ClpA_ClpB"/>
</dbReference>
<dbReference type="InterPro" id="IPR003959">
    <property type="entry name" value="ATPase_AAA_core"/>
</dbReference>
<dbReference type="Pfam" id="PF10431">
    <property type="entry name" value="ClpB_D2-small"/>
    <property type="match status" value="1"/>
</dbReference>
<dbReference type="InterPro" id="IPR001270">
    <property type="entry name" value="ClpA/B"/>
</dbReference>
<dbReference type="GO" id="GO:0016887">
    <property type="term" value="F:ATP hydrolysis activity"/>
    <property type="evidence" value="ECO:0007669"/>
    <property type="project" value="InterPro"/>
</dbReference>
<dbReference type="CDD" id="cd00009">
    <property type="entry name" value="AAA"/>
    <property type="match status" value="1"/>
</dbReference>
<dbReference type="PRINTS" id="PR00300">
    <property type="entry name" value="CLPPROTEASEA"/>
</dbReference>
<dbReference type="SMART" id="SM01086">
    <property type="entry name" value="ClpB_D2-small"/>
    <property type="match status" value="1"/>
</dbReference>
<dbReference type="InterPro" id="IPR018368">
    <property type="entry name" value="ClpA/B_CS1"/>
</dbReference>
<dbReference type="GO" id="GO:0034605">
    <property type="term" value="P:cellular response to heat"/>
    <property type="evidence" value="ECO:0007669"/>
    <property type="project" value="TreeGrafter"/>
</dbReference>
<dbReference type="InterPro" id="IPR027417">
    <property type="entry name" value="P-loop_NTPase"/>
</dbReference>
<dbReference type="Proteomes" id="UP000230184">
    <property type="component" value="Unassembled WGS sequence"/>
</dbReference>
<dbReference type="Pfam" id="PF02861">
    <property type="entry name" value="Clp_N"/>
    <property type="match status" value="1"/>
</dbReference>
<dbReference type="PROSITE" id="PS51903">
    <property type="entry name" value="CLP_R"/>
    <property type="match status" value="1"/>
</dbReference>
<dbReference type="PANTHER" id="PTHR11638:SF18">
    <property type="entry name" value="HEAT SHOCK PROTEIN 104"/>
    <property type="match status" value="1"/>
</dbReference>
<keyword evidence="8" id="KW-0378">Hydrolase</keyword>
<dbReference type="AlphaFoldDB" id="A0A2M6YUH0"/>
<dbReference type="Gene3D" id="3.40.50.300">
    <property type="entry name" value="P-loop containing nucleotide triphosphate hydrolases"/>
    <property type="match status" value="2"/>
</dbReference>
<dbReference type="SUPFAM" id="SSF52540">
    <property type="entry name" value="P-loop containing nucleoside triphosphate hydrolases"/>
    <property type="match status" value="2"/>
</dbReference>
<dbReference type="InterPro" id="IPR036628">
    <property type="entry name" value="Clp_N_dom_sf"/>
</dbReference>
<keyword evidence="3 8" id="KW-0067">ATP-binding</keyword>
<evidence type="ECO:0000256" key="6">
    <source>
        <dbReference type="SAM" id="Coils"/>
    </source>
</evidence>
<evidence type="ECO:0000256" key="4">
    <source>
        <dbReference type="ARBA" id="ARBA00023186"/>
    </source>
</evidence>
<dbReference type="FunFam" id="3.40.50.300:FF:000010">
    <property type="entry name" value="Chaperone clpB 1, putative"/>
    <property type="match status" value="1"/>
</dbReference>
<comment type="caution">
    <text evidence="8">The sequence shown here is derived from an EMBL/GenBank/DDBJ whole genome shotgun (WGS) entry which is preliminary data.</text>
</comment>
<dbReference type="EMBL" id="PEWY01000065">
    <property type="protein sequence ID" value="PIU37149.1"/>
    <property type="molecule type" value="Genomic_DNA"/>
</dbReference>
<dbReference type="SUPFAM" id="SSF81923">
    <property type="entry name" value="Double Clp-N motif"/>
    <property type="match status" value="1"/>
</dbReference>
<dbReference type="CDD" id="cd19499">
    <property type="entry name" value="RecA-like_ClpB_Hsp104-like"/>
    <property type="match status" value="1"/>
</dbReference>
<gene>
    <name evidence="8" type="ORF">COT02_02385</name>
</gene>
<dbReference type="PROSITE" id="PS00870">
    <property type="entry name" value="CLPAB_1"/>
    <property type="match status" value="1"/>
</dbReference>
<evidence type="ECO:0000313" key="8">
    <source>
        <dbReference type="EMBL" id="PIU37149.1"/>
    </source>
</evidence>
<dbReference type="InterPro" id="IPR004176">
    <property type="entry name" value="Clp_R_N"/>
</dbReference>
<evidence type="ECO:0000256" key="2">
    <source>
        <dbReference type="ARBA" id="ARBA00022741"/>
    </source>
</evidence>
<evidence type="ECO:0000313" key="9">
    <source>
        <dbReference type="Proteomes" id="UP000230184"/>
    </source>
</evidence>
<dbReference type="InterPro" id="IPR041546">
    <property type="entry name" value="ClpA/ClpB_AAA_lid"/>
</dbReference>
<dbReference type="GO" id="GO:0005524">
    <property type="term" value="F:ATP binding"/>
    <property type="evidence" value="ECO:0007669"/>
    <property type="project" value="UniProtKB-KW"/>
</dbReference>
<accession>A0A2M6YUH0</accession>
<name>A0A2M6YUH0_9BACT</name>
<dbReference type="Gene3D" id="1.10.8.60">
    <property type="match status" value="2"/>
</dbReference>
<dbReference type="SMART" id="SM00382">
    <property type="entry name" value="AAA"/>
    <property type="match status" value="2"/>
</dbReference>
<keyword evidence="8" id="KW-0645">Protease</keyword>
<dbReference type="GO" id="GO:0005737">
    <property type="term" value="C:cytoplasm"/>
    <property type="evidence" value="ECO:0007669"/>
    <property type="project" value="TreeGrafter"/>
</dbReference>
<evidence type="ECO:0000259" key="7">
    <source>
        <dbReference type="PROSITE" id="PS51903"/>
    </source>
</evidence>
<dbReference type="InterPro" id="IPR019489">
    <property type="entry name" value="Clp_ATPase_C"/>
</dbReference>